<dbReference type="InterPro" id="IPR053713">
    <property type="entry name" value="Bact_OM_Channel_sf"/>
</dbReference>
<dbReference type="AlphaFoldDB" id="A0AAC9TY94"/>
<name>A0AAC9TY94_9GAMM</name>
<keyword evidence="1 2" id="KW-0732">Signal</keyword>
<feature type="signal peptide" evidence="2">
    <location>
        <begin position="1"/>
        <end position="28"/>
    </location>
</feature>
<dbReference type="KEGG" id="smav:CFF01_06685"/>
<evidence type="ECO:0008006" key="5">
    <source>
        <dbReference type="Google" id="ProtNLM"/>
    </source>
</evidence>
<evidence type="ECO:0000313" key="4">
    <source>
        <dbReference type="Proteomes" id="UP000198233"/>
    </source>
</evidence>
<feature type="chain" id="PRO_5042009643" description="MtrB/PioB family decaheme-associated outer membrane protein" evidence="2">
    <location>
        <begin position="29"/>
        <end position="703"/>
    </location>
</feature>
<evidence type="ECO:0000256" key="2">
    <source>
        <dbReference type="SAM" id="SignalP"/>
    </source>
</evidence>
<dbReference type="NCBIfam" id="TIGR03509">
    <property type="entry name" value="OMP_MtrB_PioB"/>
    <property type="match status" value="1"/>
</dbReference>
<dbReference type="RefSeq" id="WP_088904290.1">
    <property type="nucleotide sequence ID" value="NZ_CP022272.1"/>
</dbReference>
<dbReference type="SUPFAM" id="SSF56935">
    <property type="entry name" value="Porins"/>
    <property type="match status" value="1"/>
</dbReference>
<accession>A0AAC9TY94</accession>
<sequence length="703" mass="79209">MIKQDGSQRLPWRLSLLALAVISSYAGAQGYGLASANRDKVKLDAWECKRCEVPKGTTGMIGAGIAYNDGGDSRFGNTTGTDQDGAVASLEADLAHKTDSSYQTHFEANRLGYDAGSASLTTGRKGQYEIQAAYRGFARYDNNSALTPYRRDGQTWQLPIEWQSAATTDQMTSLSSSLSPAELKITRDRYRIDANYTGDFYEVALGYQHEERQGNRRASVNLLTNSTLLAERIEDKNDRVNAKLYFRGDHWLTGIDAEVSQYQNDLSALHWQSAFSPTFGAAYFGQNAVAPDNKAYRVAGHSQFSAEGQQVIMHLGFTRMTQDQAFLPATINGPSPALPATDLAGQVDLIEMKLKYHGRLTPDFSLRAGYDYRDRDNKTPIFSYPQIVTDSYYSGDRLNPDYDRTRQQANLGAKYRFTRSLYLDLQYQYEHNNYNGLDRDTLQESDIEAKLHYRLSPHWQAWLKAEYRDRNGSEYHGMTASNRPNNPLLRRSYLADREHQGYGLYASYNGGAYNVTLNLHTRQDDYTDTQIGLTQVDSQGYDLSAQYAISENLNFNAFVNQDWRDSDQAGSNNYAGANWFANTEDEATLIGAGIDYSNLLEKRLRIGLDYSFSDGQSDTEVSQGLHNPYGDYYATKHNINAFADFSLSNGLGLRFDWIFEQYQDADRANDQLMPDSIPNVLSFGDLSHDYSAHYFGVTLSYRL</sequence>
<organism evidence="3 4">
    <name type="scientific">Shewanella marisflavi</name>
    <dbReference type="NCBI Taxonomy" id="260364"/>
    <lineage>
        <taxon>Bacteria</taxon>
        <taxon>Pseudomonadati</taxon>
        <taxon>Pseudomonadota</taxon>
        <taxon>Gammaproteobacteria</taxon>
        <taxon>Alteromonadales</taxon>
        <taxon>Shewanellaceae</taxon>
        <taxon>Shewanella</taxon>
    </lineage>
</organism>
<protein>
    <recommendedName>
        <fullName evidence="5">MtrB/PioB family decaheme-associated outer membrane protein</fullName>
    </recommendedName>
</protein>
<dbReference type="Gene3D" id="2.40.160.40">
    <property type="entry name" value="monomeric porin ompg"/>
    <property type="match status" value="1"/>
</dbReference>
<evidence type="ECO:0000256" key="1">
    <source>
        <dbReference type="ARBA" id="ARBA00022729"/>
    </source>
</evidence>
<dbReference type="EMBL" id="CP022272">
    <property type="protein sequence ID" value="ASJ96296.1"/>
    <property type="molecule type" value="Genomic_DNA"/>
</dbReference>
<dbReference type="Pfam" id="PF11854">
    <property type="entry name" value="MtrB_PioB"/>
    <property type="match status" value="1"/>
</dbReference>
<evidence type="ECO:0000313" key="3">
    <source>
        <dbReference type="EMBL" id="ASJ96296.1"/>
    </source>
</evidence>
<dbReference type="Proteomes" id="UP000198233">
    <property type="component" value="Chromosome"/>
</dbReference>
<proteinExistence type="predicted"/>
<gene>
    <name evidence="3" type="ORF">CFF01_06685</name>
</gene>
<dbReference type="InterPro" id="IPR020016">
    <property type="entry name" value="Decahaem-assoc_OM_MtrB/PioB"/>
</dbReference>
<reference evidence="3 4" key="1">
    <citation type="submission" date="2017-06" db="EMBL/GenBank/DDBJ databases">
        <title>Complete genome sequence of Shewanella marisflavi EP1 associated with anaerobic 2,4-dinitrotoluene reduction and salt tolerance.</title>
        <authorList>
            <person name="Huang J."/>
        </authorList>
    </citation>
    <scope>NUCLEOTIDE SEQUENCE [LARGE SCALE GENOMIC DNA]</scope>
    <source>
        <strain evidence="3 4">EP1</strain>
    </source>
</reference>